<gene>
    <name evidence="2" type="ORF">WKV53_11205</name>
</gene>
<evidence type="ECO:0000313" key="2">
    <source>
        <dbReference type="EMBL" id="MEK7951070.1"/>
    </source>
</evidence>
<dbReference type="Proteomes" id="UP001371305">
    <property type="component" value="Unassembled WGS sequence"/>
</dbReference>
<keyword evidence="3" id="KW-1185">Reference proteome</keyword>
<comment type="caution">
    <text evidence="2">The sequence shown here is derived from an EMBL/GenBank/DDBJ whole genome shotgun (WGS) entry which is preliminary data.</text>
</comment>
<accession>A0ABU9ATJ9</accession>
<feature type="signal peptide" evidence="1">
    <location>
        <begin position="1"/>
        <end position="21"/>
    </location>
</feature>
<dbReference type="EMBL" id="JBBUKT010000003">
    <property type="protein sequence ID" value="MEK7951070.1"/>
    <property type="molecule type" value="Genomic_DNA"/>
</dbReference>
<evidence type="ECO:0000313" key="3">
    <source>
        <dbReference type="Proteomes" id="UP001371305"/>
    </source>
</evidence>
<proteinExistence type="predicted"/>
<dbReference type="RefSeq" id="WP_341404672.1">
    <property type="nucleotide sequence ID" value="NZ_JBBUKT010000003.1"/>
</dbReference>
<keyword evidence="1" id="KW-0732">Signal</keyword>
<evidence type="ECO:0000256" key="1">
    <source>
        <dbReference type="SAM" id="SignalP"/>
    </source>
</evidence>
<protein>
    <submittedName>
        <fullName evidence="2">Uncharacterized protein</fullName>
    </submittedName>
</protein>
<reference evidence="2 3" key="1">
    <citation type="submission" date="2024-04" db="EMBL/GenBank/DDBJ databases">
        <title>Luteolibacter sp. isolated from soil.</title>
        <authorList>
            <person name="An J."/>
        </authorList>
    </citation>
    <scope>NUCLEOTIDE SEQUENCE [LARGE SCALE GENOMIC DNA]</scope>
    <source>
        <strain evidence="2 3">Y139</strain>
    </source>
</reference>
<name>A0ABU9ATJ9_9BACT</name>
<feature type="chain" id="PRO_5045766489" evidence="1">
    <location>
        <begin position="22"/>
        <end position="218"/>
    </location>
</feature>
<organism evidence="2 3">
    <name type="scientific">Luteolibacter soli</name>
    <dbReference type="NCBI Taxonomy" id="3135280"/>
    <lineage>
        <taxon>Bacteria</taxon>
        <taxon>Pseudomonadati</taxon>
        <taxon>Verrucomicrobiota</taxon>
        <taxon>Verrucomicrobiia</taxon>
        <taxon>Verrucomicrobiales</taxon>
        <taxon>Verrucomicrobiaceae</taxon>
        <taxon>Luteolibacter</taxon>
    </lineage>
</organism>
<sequence length="218" mass="25006">MMRPLLSLLMPCLLLLGVAKGKEEPKPAPKMKEDFVQYLTPQKYETRSPLQGFENYFVSGNKAWKSEQGQDVFYEVYAELLSKRTDARFEEAEKFRKLLSKVSAGIAEFLAQANGKTVTASKTTRSRAEMEWWISQGFEKNFELWEPVDYTHDDLRQLARIYQRSHAHHVKKGRDPAGLEAKVLDPALAKLDAGEKQMSKEQILYFRAKLASMIVLSL</sequence>